<evidence type="ECO:0000256" key="3">
    <source>
        <dbReference type="ARBA" id="ARBA00038471"/>
    </source>
</evidence>
<evidence type="ECO:0000256" key="2">
    <source>
        <dbReference type="ARBA" id="ARBA00023157"/>
    </source>
</evidence>
<dbReference type="Pfam" id="PF04043">
    <property type="entry name" value="PMEI"/>
    <property type="match status" value="1"/>
</dbReference>
<organism evidence="6 7">
    <name type="scientific">Erythranthe guttata</name>
    <name type="common">Yellow monkey flower</name>
    <name type="synonym">Mimulus guttatus</name>
    <dbReference type="NCBI Taxonomy" id="4155"/>
    <lineage>
        <taxon>Eukaryota</taxon>
        <taxon>Viridiplantae</taxon>
        <taxon>Streptophyta</taxon>
        <taxon>Embryophyta</taxon>
        <taxon>Tracheophyta</taxon>
        <taxon>Spermatophyta</taxon>
        <taxon>Magnoliopsida</taxon>
        <taxon>eudicotyledons</taxon>
        <taxon>Gunneridae</taxon>
        <taxon>Pentapetalae</taxon>
        <taxon>asterids</taxon>
        <taxon>lamiids</taxon>
        <taxon>Lamiales</taxon>
        <taxon>Phrymaceae</taxon>
        <taxon>Erythranthe</taxon>
    </lineage>
</organism>
<feature type="domain" description="Pectinesterase inhibitor" evidence="5">
    <location>
        <begin position="30"/>
        <end position="175"/>
    </location>
</feature>
<dbReference type="OMA" id="VCTENYD"/>
<dbReference type="SMART" id="SM00856">
    <property type="entry name" value="PMEI"/>
    <property type="match status" value="1"/>
</dbReference>
<dbReference type="STRING" id="4155.A0A022S0S8"/>
<accession>A0A022S0S8</accession>
<dbReference type="PANTHER" id="PTHR36710">
    <property type="entry name" value="PECTINESTERASE INHIBITOR-LIKE"/>
    <property type="match status" value="1"/>
</dbReference>
<sequence length="180" mass="19277">MDPHSNIKLLFVSLFILVSIDAARSRNLIGVDPNLKKICEYTDHPALCFSTVTPLLKGGKADANTVLEVAVKAGQTLAKSAYAVVKSLAAKPGTPPDVLSTLKDCKDGYETVVDNYEETLGSFSVHDLGTVRAKLSGILTWIGDCEDEFHDMGAVSPLTGYAQMLTNMTSNCLAISELLL</sequence>
<dbReference type="PhylomeDB" id="A0A022S0S8"/>
<dbReference type="eggNOG" id="ENOG502S99C">
    <property type="taxonomic scope" value="Eukaryota"/>
</dbReference>
<feature type="chain" id="PRO_5001505589" description="Pectinesterase inhibitor domain-containing protein" evidence="4">
    <location>
        <begin position="26"/>
        <end position="180"/>
    </location>
</feature>
<dbReference type="InterPro" id="IPR052421">
    <property type="entry name" value="PCW_Enzyme_Inhibitor"/>
</dbReference>
<keyword evidence="7" id="KW-1185">Reference proteome</keyword>
<dbReference type="NCBIfam" id="TIGR01614">
    <property type="entry name" value="PME_inhib"/>
    <property type="match status" value="1"/>
</dbReference>
<gene>
    <name evidence="6" type="ORF">MIMGU_mgv1a014728mg</name>
</gene>
<evidence type="ECO:0000259" key="5">
    <source>
        <dbReference type="SMART" id="SM00856"/>
    </source>
</evidence>
<dbReference type="CDD" id="cd15800">
    <property type="entry name" value="PMEI-like_2"/>
    <property type="match status" value="1"/>
</dbReference>
<keyword evidence="2" id="KW-1015">Disulfide bond</keyword>
<dbReference type="InterPro" id="IPR006501">
    <property type="entry name" value="Pectinesterase_inhib_dom"/>
</dbReference>
<name>A0A022S0S8_ERYGU</name>
<dbReference type="InterPro" id="IPR035513">
    <property type="entry name" value="Invertase/methylesterase_inhib"/>
</dbReference>
<protein>
    <recommendedName>
        <fullName evidence="5">Pectinesterase inhibitor domain-containing protein</fullName>
    </recommendedName>
</protein>
<evidence type="ECO:0000256" key="4">
    <source>
        <dbReference type="SAM" id="SignalP"/>
    </source>
</evidence>
<dbReference type="GO" id="GO:0009505">
    <property type="term" value="C:plant-type cell wall"/>
    <property type="evidence" value="ECO:0000318"/>
    <property type="project" value="GO_Central"/>
</dbReference>
<evidence type="ECO:0000256" key="1">
    <source>
        <dbReference type="ARBA" id="ARBA00022729"/>
    </source>
</evidence>
<keyword evidence="1 4" id="KW-0732">Signal</keyword>
<proteinExistence type="inferred from homology"/>
<dbReference type="GO" id="GO:0009827">
    <property type="term" value="P:plant-type cell wall modification"/>
    <property type="evidence" value="ECO:0000318"/>
    <property type="project" value="GO_Central"/>
</dbReference>
<dbReference type="OrthoDB" id="770764at2759"/>
<dbReference type="KEGG" id="egt:105962369"/>
<dbReference type="PANTHER" id="PTHR36710:SF18">
    <property type="entry name" value="PECTINESTERASE INHIBITOR 5-RELATED"/>
    <property type="match status" value="1"/>
</dbReference>
<dbReference type="Proteomes" id="UP000030748">
    <property type="component" value="Unassembled WGS sequence"/>
</dbReference>
<dbReference type="Gene3D" id="1.20.140.40">
    <property type="entry name" value="Invertase/pectin methylesterase inhibitor family protein"/>
    <property type="match status" value="1"/>
</dbReference>
<dbReference type="SUPFAM" id="SSF101148">
    <property type="entry name" value="Plant invertase/pectin methylesterase inhibitor"/>
    <property type="match status" value="1"/>
</dbReference>
<dbReference type="GO" id="GO:0004857">
    <property type="term" value="F:enzyme inhibitor activity"/>
    <property type="evidence" value="ECO:0000318"/>
    <property type="project" value="GO_Central"/>
</dbReference>
<comment type="similarity">
    <text evidence="3">Belongs to the PMEI family.</text>
</comment>
<evidence type="ECO:0000313" key="6">
    <source>
        <dbReference type="EMBL" id="EYU45498.1"/>
    </source>
</evidence>
<feature type="signal peptide" evidence="4">
    <location>
        <begin position="1"/>
        <end position="25"/>
    </location>
</feature>
<dbReference type="AlphaFoldDB" id="A0A022S0S8"/>
<dbReference type="EMBL" id="KI630180">
    <property type="protein sequence ID" value="EYU45498.1"/>
    <property type="molecule type" value="Genomic_DNA"/>
</dbReference>
<evidence type="ECO:0000313" key="7">
    <source>
        <dbReference type="Proteomes" id="UP000030748"/>
    </source>
</evidence>
<reference evidence="6 7" key="1">
    <citation type="journal article" date="2013" name="Proc. Natl. Acad. Sci. U.S.A.">
        <title>Fine-scale variation in meiotic recombination in Mimulus inferred from population shotgun sequencing.</title>
        <authorList>
            <person name="Hellsten U."/>
            <person name="Wright K.M."/>
            <person name="Jenkins J."/>
            <person name="Shu S."/>
            <person name="Yuan Y."/>
            <person name="Wessler S.R."/>
            <person name="Schmutz J."/>
            <person name="Willis J.H."/>
            <person name="Rokhsar D.S."/>
        </authorList>
    </citation>
    <scope>NUCLEOTIDE SEQUENCE [LARGE SCALE GENOMIC DNA]</scope>
    <source>
        <strain evidence="7">cv. DUN x IM62</strain>
    </source>
</reference>